<evidence type="ECO:0000313" key="3">
    <source>
        <dbReference type="EMBL" id="KPL78106.1"/>
    </source>
</evidence>
<dbReference type="PANTHER" id="PTHR43031">
    <property type="entry name" value="FAD-DEPENDENT OXIDOREDUCTASE"/>
    <property type="match status" value="1"/>
</dbReference>
<protein>
    <recommendedName>
        <fullName evidence="2">Rhodanese domain-containing protein</fullName>
    </recommendedName>
</protein>
<gene>
    <name evidence="3" type="ORF">AC812_01360</name>
</gene>
<dbReference type="InterPro" id="IPR001763">
    <property type="entry name" value="Rhodanese-like_dom"/>
</dbReference>
<dbReference type="EMBL" id="LGHJ01000006">
    <property type="protein sequence ID" value="KPL78106.1"/>
    <property type="molecule type" value="Genomic_DNA"/>
</dbReference>
<dbReference type="PANTHER" id="PTHR43031:SF1">
    <property type="entry name" value="PYRIDINE NUCLEOTIDE-DISULPHIDE OXIDOREDUCTASE"/>
    <property type="match status" value="1"/>
</dbReference>
<sequence>MNRKIALPLILIIILSMLLGACAPAATPTAAPVVEPTTPPVVEPTAVPTAEPQPELDILALWSGLVAELPAEKGYGTVSATKLNEDLADNPPFLLDVREAAEVEKDGYIEGAVNIPIRQLLQNLDKLPAMDKPIVIYCASGHRGGYALAALKLLGYQNVRNLGGGLGAWKKAELPVVTGSLPAAPAAGSMPQIKDQALFDLLNDWLSNLPEGFRTVKADKLNSDLADGKKVFLLDVRNKAEVEKNGFIGGSTHIPFEELFAKLDQLPAKDAEIVIYCASGHRGAIAQMGLALLGYEKVVNLGGGLNAWKAAGFAVEGVVDWNALWGDFLTNLPGDFYTISATKLNEQLADKPPFLLDVRETAELEKDGYIEGAVHIPVRQLLDNLDKLPAQDQPIVIYCASGHRGAFALAALRFLGYTNVVNLGGGLNAWKKAELPVVTGSLPAEPPAATAPAVDALRLEGLKAFFAGLPEGFGTIKAADLNAALGEASKPFVLDVRTEKEWNEEGYIEGSVLIPINQLWGRLAELPGKDARIVVLCKSGHRGALAMMALRMNGYTDVVNLGGGLNAWAAAELPLVK</sequence>
<dbReference type="SUPFAM" id="SSF52821">
    <property type="entry name" value="Rhodanese/Cell cycle control phosphatase"/>
    <property type="match status" value="4"/>
</dbReference>
<dbReference type="STRING" id="360411.AC812_01360"/>
<dbReference type="InterPro" id="IPR036873">
    <property type="entry name" value="Rhodanese-like_dom_sf"/>
</dbReference>
<organism evidence="3 4">
    <name type="scientific">Bellilinea caldifistulae</name>
    <dbReference type="NCBI Taxonomy" id="360411"/>
    <lineage>
        <taxon>Bacteria</taxon>
        <taxon>Bacillati</taxon>
        <taxon>Chloroflexota</taxon>
        <taxon>Anaerolineae</taxon>
        <taxon>Anaerolineales</taxon>
        <taxon>Anaerolineaceae</taxon>
        <taxon>Bellilinea</taxon>
    </lineage>
</organism>
<name>A0A0N8GNH4_9CHLR</name>
<dbReference type="Gene3D" id="3.40.250.10">
    <property type="entry name" value="Rhodanese-like domain"/>
    <property type="match status" value="4"/>
</dbReference>
<evidence type="ECO:0000313" key="4">
    <source>
        <dbReference type="Proteomes" id="UP000050514"/>
    </source>
</evidence>
<dbReference type="AlphaFoldDB" id="A0A0N8GNH4"/>
<dbReference type="Proteomes" id="UP000050514">
    <property type="component" value="Unassembled WGS sequence"/>
</dbReference>
<dbReference type="SMART" id="SM00450">
    <property type="entry name" value="RHOD"/>
    <property type="match status" value="4"/>
</dbReference>
<dbReference type="RefSeq" id="WP_061913059.1">
    <property type="nucleotide sequence ID" value="NZ_DF967971.1"/>
</dbReference>
<dbReference type="OrthoDB" id="9800872at2"/>
<dbReference type="InterPro" id="IPR050229">
    <property type="entry name" value="GlpE_sulfurtransferase"/>
</dbReference>
<dbReference type="CDD" id="cd00158">
    <property type="entry name" value="RHOD"/>
    <property type="match status" value="4"/>
</dbReference>
<keyword evidence="4" id="KW-1185">Reference proteome</keyword>
<reference evidence="3 4" key="1">
    <citation type="submission" date="2015-07" db="EMBL/GenBank/DDBJ databases">
        <title>Draft genome of Bellilinea caldifistulae DSM 17877.</title>
        <authorList>
            <person name="Hemp J."/>
            <person name="Ward L.M."/>
            <person name="Pace L.A."/>
            <person name="Fischer W.W."/>
        </authorList>
    </citation>
    <scope>NUCLEOTIDE SEQUENCE [LARGE SCALE GENOMIC DNA]</scope>
    <source>
        <strain evidence="3 4">GOMI-1</strain>
    </source>
</reference>
<accession>A0A0N8GNH4</accession>
<feature type="signal peptide" evidence="1">
    <location>
        <begin position="1"/>
        <end position="25"/>
    </location>
</feature>
<feature type="domain" description="Rhodanese" evidence="2">
    <location>
        <begin position="227"/>
        <end position="317"/>
    </location>
</feature>
<evidence type="ECO:0000256" key="1">
    <source>
        <dbReference type="SAM" id="SignalP"/>
    </source>
</evidence>
<feature type="domain" description="Rhodanese" evidence="2">
    <location>
        <begin position="88"/>
        <end position="178"/>
    </location>
</feature>
<evidence type="ECO:0000259" key="2">
    <source>
        <dbReference type="PROSITE" id="PS50206"/>
    </source>
</evidence>
<feature type="chain" id="PRO_5006025816" description="Rhodanese domain-containing protein" evidence="1">
    <location>
        <begin position="26"/>
        <end position="577"/>
    </location>
</feature>
<comment type="caution">
    <text evidence="3">The sequence shown here is derived from an EMBL/GenBank/DDBJ whole genome shotgun (WGS) entry which is preliminary data.</text>
</comment>
<dbReference type="PROSITE" id="PS50206">
    <property type="entry name" value="RHODANESE_3"/>
    <property type="match status" value="4"/>
</dbReference>
<proteinExistence type="predicted"/>
<feature type="domain" description="Rhodanese" evidence="2">
    <location>
        <begin position="349"/>
        <end position="439"/>
    </location>
</feature>
<keyword evidence="1" id="KW-0732">Signal</keyword>
<feature type="domain" description="Rhodanese" evidence="2">
    <location>
        <begin position="487"/>
        <end position="577"/>
    </location>
</feature>
<dbReference type="Pfam" id="PF00581">
    <property type="entry name" value="Rhodanese"/>
    <property type="match status" value="4"/>
</dbReference>
<dbReference type="PROSITE" id="PS51257">
    <property type="entry name" value="PROKAR_LIPOPROTEIN"/>
    <property type="match status" value="1"/>
</dbReference>